<dbReference type="Pfam" id="PF04956">
    <property type="entry name" value="TrbC"/>
    <property type="match status" value="1"/>
</dbReference>
<dbReference type="KEGG" id="adz:ADFLV_1834"/>
<dbReference type="EMBL" id="CP053835">
    <property type="protein sequence ID" value="QKF77852.1"/>
    <property type="molecule type" value="Genomic_DNA"/>
</dbReference>
<feature type="signal peptide" evidence="2">
    <location>
        <begin position="1"/>
        <end position="20"/>
    </location>
</feature>
<sequence length="93" mass="9798">MKRKIMMLLALMILPNLLWGASISTDGATNVLESIKTALFAVAGITITVLIAYVSYQVMHKGRPIDEMTKIIVGAGLLASATAIGGVFASFVS</sequence>
<feature type="chain" id="PRO_5044706317" evidence="2">
    <location>
        <begin position="21"/>
        <end position="93"/>
    </location>
</feature>
<reference evidence="4 5" key="1">
    <citation type="submission" date="2020-05" db="EMBL/GenBank/DDBJ databases">
        <title>Complete genome sequencing of Campylobacter and Arcobacter type strains.</title>
        <authorList>
            <person name="Miller W.G."/>
            <person name="Yee E."/>
        </authorList>
    </citation>
    <scope>NUCLEOTIDE SEQUENCE [LARGE SCALE GENOMIC DNA]</scope>
    <source>
        <strain evidence="4 5">LMG 25694</strain>
    </source>
</reference>
<keyword evidence="1" id="KW-1133">Transmembrane helix</keyword>
<evidence type="ECO:0000256" key="2">
    <source>
        <dbReference type="SAM" id="SignalP"/>
    </source>
</evidence>
<evidence type="ECO:0000313" key="4">
    <source>
        <dbReference type="EMBL" id="QKF77852.1"/>
    </source>
</evidence>
<feature type="transmembrane region" description="Helical" evidence="1">
    <location>
        <begin position="37"/>
        <end position="59"/>
    </location>
</feature>
<feature type="transmembrane region" description="Helical" evidence="1">
    <location>
        <begin position="71"/>
        <end position="92"/>
    </location>
</feature>
<proteinExistence type="predicted"/>
<dbReference type="Proteomes" id="UP000503313">
    <property type="component" value="Chromosome"/>
</dbReference>
<protein>
    <submittedName>
        <fullName evidence="4">Membrane protein</fullName>
    </submittedName>
</protein>
<evidence type="ECO:0000313" key="3">
    <source>
        <dbReference type="EMBL" id="QKF77304.1"/>
    </source>
</evidence>
<keyword evidence="1" id="KW-0472">Membrane</keyword>
<organism evidence="4 5">
    <name type="scientific">Arcobacter defluvii</name>
    <dbReference type="NCBI Taxonomy" id="873191"/>
    <lineage>
        <taxon>Bacteria</taxon>
        <taxon>Pseudomonadati</taxon>
        <taxon>Campylobacterota</taxon>
        <taxon>Epsilonproteobacteria</taxon>
        <taxon>Campylobacterales</taxon>
        <taxon>Arcobacteraceae</taxon>
        <taxon>Arcobacter</taxon>
    </lineage>
</organism>
<keyword evidence="5" id="KW-1185">Reference proteome</keyword>
<gene>
    <name evidence="3" type="ORF">ADFLV_1272</name>
    <name evidence="4" type="ORF">ADFLV_1834</name>
</gene>
<evidence type="ECO:0000256" key="1">
    <source>
        <dbReference type="SAM" id="Phobius"/>
    </source>
</evidence>
<accession>A0AAE7BHH8</accession>
<evidence type="ECO:0000313" key="5">
    <source>
        <dbReference type="Proteomes" id="UP000503313"/>
    </source>
</evidence>
<keyword evidence="2" id="KW-0732">Signal</keyword>
<dbReference type="InterPro" id="IPR007039">
    <property type="entry name" value="TrbC/VirB2"/>
</dbReference>
<dbReference type="EMBL" id="CP053835">
    <property type="protein sequence ID" value="QKF77304.1"/>
    <property type="molecule type" value="Genomic_DNA"/>
</dbReference>
<dbReference type="AlphaFoldDB" id="A0AAE7BHH8"/>
<dbReference type="KEGG" id="adz:ADFLV_1272"/>
<keyword evidence="1" id="KW-0812">Transmembrane</keyword>
<name>A0AAE7BHH8_9BACT</name>